<reference evidence="2" key="1">
    <citation type="submission" date="2018-03" db="EMBL/GenBank/DDBJ databases">
        <authorList>
            <person name="Guldener U."/>
        </authorList>
    </citation>
    <scope>NUCLEOTIDE SEQUENCE</scope>
</reference>
<dbReference type="AlphaFoldDB" id="A0AAE8M252"/>
<feature type="compositionally biased region" description="Basic and acidic residues" evidence="1">
    <location>
        <begin position="157"/>
        <end position="171"/>
    </location>
</feature>
<feature type="compositionally biased region" description="Polar residues" evidence="1">
    <location>
        <begin position="31"/>
        <end position="42"/>
    </location>
</feature>
<feature type="compositionally biased region" description="Basic residues" evidence="1">
    <location>
        <begin position="178"/>
        <end position="190"/>
    </location>
</feature>
<evidence type="ECO:0000313" key="3">
    <source>
        <dbReference type="Proteomes" id="UP001187734"/>
    </source>
</evidence>
<organism evidence="2 3">
    <name type="scientific">Fusarium torulosum</name>
    <dbReference type="NCBI Taxonomy" id="33205"/>
    <lineage>
        <taxon>Eukaryota</taxon>
        <taxon>Fungi</taxon>
        <taxon>Dikarya</taxon>
        <taxon>Ascomycota</taxon>
        <taxon>Pezizomycotina</taxon>
        <taxon>Sordariomycetes</taxon>
        <taxon>Hypocreomycetidae</taxon>
        <taxon>Hypocreales</taxon>
        <taxon>Nectriaceae</taxon>
        <taxon>Fusarium</taxon>
    </lineage>
</organism>
<feature type="region of interest" description="Disordered" evidence="1">
    <location>
        <begin position="31"/>
        <end position="199"/>
    </location>
</feature>
<gene>
    <name evidence="2" type="ORF">FTOL_02625</name>
</gene>
<evidence type="ECO:0000256" key="1">
    <source>
        <dbReference type="SAM" id="MobiDB-lite"/>
    </source>
</evidence>
<name>A0AAE8M252_9HYPO</name>
<comment type="caution">
    <text evidence="2">The sequence shown here is derived from an EMBL/GenBank/DDBJ whole genome shotgun (WGS) entry which is preliminary data.</text>
</comment>
<feature type="compositionally biased region" description="Basic and acidic residues" evidence="1">
    <location>
        <begin position="72"/>
        <end position="89"/>
    </location>
</feature>
<accession>A0AAE8M252</accession>
<proteinExistence type="predicted"/>
<keyword evidence="3" id="KW-1185">Reference proteome</keyword>
<sequence length="199" mass="21679">MAPEPPPPLPVAANHATLSNKLSLLIASRSSVLKNMSLSRPTTTKRRIVPEDNDDDLTRGTARPNDGVGYVPEEKDKQKFANAKEERMLRGRMAKGGTGKTKKKVDESESEEDAGRSALGKRKRPRKEPESGIQPVPAKPAGDEEKNEAGGEAVEDIIMKDGVTKGEDSDKGNGTIDKRRKRKNKKKKKQKTDNGDAAV</sequence>
<dbReference type="EMBL" id="ONZP01000082">
    <property type="protein sequence ID" value="SPJ72896.1"/>
    <property type="molecule type" value="Genomic_DNA"/>
</dbReference>
<dbReference type="Proteomes" id="UP001187734">
    <property type="component" value="Unassembled WGS sequence"/>
</dbReference>
<protein>
    <submittedName>
        <fullName evidence="2">Uncharacterized protein</fullName>
    </submittedName>
</protein>
<evidence type="ECO:0000313" key="2">
    <source>
        <dbReference type="EMBL" id="SPJ72896.1"/>
    </source>
</evidence>